<evidence type="ECO:0000313" key="3">
    <source>
        <dbReference type="Proteomes" id="UP000717996"/>
    </source>
</evidence>
<accession>A0A9P6Y4A5</accession>
<name>A0A9P6Y4A5_RHIOR</name>
<proteinExistence type="predicted"/>
<organism evidence="2 3">
    <name type="scientific">Rhizopus oryzae</name>
    <name type="common">Mucormycosis agent</name>
    <name type="synonym">Rhizopus arrhizus var. delemar</name>
    <dbReference type="NCBI Taxonomy" id="64495"/>
    <lineage>
        <taxon>Eukaryota</taxon>
        <taxon>Fungi</taxon>
        <taxon>Fungi incertae sedis</taxon>
        <taxon>Mucoromycota</taxon>
        <taxon>Mucoromycotina</taxon>
        <taxon>Mucoromycetes</taxon>
        <taxon>Mucorales</taxon>
        <taxon>Mucorineae</taxon>
        <taxon>Rhizopodaceae</taxon>
        <taxon>Rhizopus</taxon>
    </lineage>
</organism>
<gene>
    <name evidence="2" type="ORF">G6F51_009803</name>
</gene>
<feature type="compositionally biased region" description="Basic and acidic residues" evidence="1">
    <location>
        <begin position="66"/>
        <end position="75"/>
    </location>
</feature>
<evidence type="ECO:0000256" key="1">
    <source>
        <dbReference type="SAM" id="MobiDB-lite"/>
    </source>
</evidence>
<evidence type="ECO:0000313" key="2">
    <source>
        <dbReference type="EMBL" id="KAG1538382.1"/>
    </source>
</evidence>
<comment type="caution">
    <text evidence="2">The sequence shown here is derived from an EMBL/GenBank/DDBJ whole genome shotgun (WGS) entry which is preliminary data.</text>
</comment>
<feature type="region of interest" description="Disordered" evidence="1">
    <location>
        <begin position="66"/>
        <end position="88"/>
    </location>
</feature>
<reference evidence="2" key="1">
    <citation type="journal article" date="2020" name="Microb. Genom.">
        <title>Genetic diversity of clinical and environmental Mucorales isolates obtained from an investigation of mucormycosis cases among solid organ transplant recipients.</title>
        <authorList>
            <person name="Nguyen M.H."/>
            <person name="Kaul D."/>
            <person name="Muto C."/>
            <person name="Cheng S.J."/>
            <person name="Richter R.A."/>
            <person name="Bruno V.M."/>
            <person name="Liu G."/>
            <person name="Beyhan S."/>
            <person name="Sundermann A.J."/>
            <person name="Mounaud S."/>
            <person name="Pasculle A.W."/>
            <person name="Nierman W.C."/>
            <person name="Driscoll E."/>
            <person name="Cumbie R."/>
            <person name="Clancy C.J."/>
            <person name="Dupont C.L."/>
        </authorList>
    </citation>
    <scope>NUCLEOTIDE SEQUENCE</scope>
    <source>
        <strain evidence="2">GL16</strain>
    </source>
</reference>
<feature type="compositionally biased region" description="Basic residues" evidence="1">
    <location>
        <begin position="76"/>
        <end position="88"/>
    </location>
</feature>
<dbReference type="AlphaFoldDB" id="A0A9P6Y4A5"/>
<sequence>MGGRMLNDCDLLFEEGLKEPVIFNMTVRMVGGLQRNFTQESKETQFITEQPIKRLRTDTKHLSCYENQTIKEGKGKQKQSRKRKYNDA</sequence>
<dbReference type="Proteomes" id="UP000717996">
    <property type="component" value="Unassembled WGS sequence"/>
</dbReference>
<dbReference type="OrthoDB" id="2248860at2759"/>
<protein>
    <submittedName>
        <fullName evidence="2">Uncharacterized protein</fullName>
    </submittedName>
</protein>
<dbReference type="EMBL" id="JAANIT010001873">
    <property type="protein sequence ID" value="KAG1538382.1"/>
    <property type="molecule type" value="Genomic_DNA"/>
</dbReference>